<proteinExistence type="inferred from homology"/>
<keyword evidence="6" id="KW-0963">Cytoplasm</keyword>
<dbReference type="GO" id="GO:0008776">
    <property type="term" value="F:acetate kinase activity"/>
    <property type="evidence" value="ECO:0007669"/>
    <property type="project" value="UniProtKB-UniRule"/>
</dbReference>
<dbReference type="InterPro" id="IPR023865">
    <property type="entry name" value="Aliphatic_acid_kinase_CS"/>
</dbReference>
<keyword evidence="6" id="KW-0460">Magnesium</keyword>
<dbReference type="EC" id="2.7.2.1" evidence="6"/>
<feature type="binding site" evidence="6">
    <location>
        <begin position="333"/>
        <end position="337"/>
    </location>
    <ligand>
        <name>ATP</name>
        <dbReference type="ChEBI" id="CHEBI:30616"/>
    </ligand>
</feature>
<comment type="function">
    <text evidence="6">Catalyzes the formation of acetyl phosphate from acetate and ATP. Can also catalyze the reverse reaction.</text>
</comment>
<evidence type="ECO:0000256" key="3">
    <source>
        <dbReference type="ARBA" id="ARBA00022741"/>
    </source>
</evidence>
<comment type="cofactor">
    <cofactor evidence="6">
        <name>Mg(2+)</name>
        <dbReference type="ChEBI" id="CHEBI:18420"/>
    </cofactor>
    <cofactor evidence="6">
        <name>Mn(2+)</name>
        <dbReference type="ChEBI" id="CHEBI:29035"/>
    </cofactor>
    <text evidence="6">Mg(2+). Can also accept Mn(2+).</text>
</comment>
<dbReference type="PANTHER" id="PTHR21060:SF15">
    <property type="entry name" value="ACETATE KINASE-RELATED"/>
    <property type="match status" value="1"/>
</dbReference>
<comment type="caution">
    <text evidence="8">The sequence shown here is derived from an EMBL/GenBank/DDBJ whole genome shotgun (WGS) entry which is preliminary data.</text>
</comment>
<dbReference type="GO" id="GO:0006083">
    <property type="term" value="P:acetate metabolic process"/>
    <property type="evidence" value="ECO:0007669"/>
    <property type="project" value="TreeGrafter"/>
</dbReference>
<dbReference type="PRINTS" id="PR00471">
    <property type="entry name" value="ACETATEKNASE"/>
</dbReference>
<keyword evidence="3 6" id="KW-0547">Nucleotide-binding</keyword>
<dbReference type="Proteomes" id="UP000661858">
    <property type="component" value="Unassembled WGS sequence"/>
</dbReference>
<dbReference type="PROSITE" id="PS01076">
    <property type="entry name" value="ACETATE_KINASE_2"/>
    <property type="match status" value="1"/>
</dbReference>
<dbReference type="Pfam" id="PF00871">
    <property type="entry name" value="Acetate_kinase"/>
    <property type="match status" value="1"/>
</dbReference>
<feature type="active site" description="Proton donor/acceptor" evidence="6">
    <location>
        <position position="151"/>
    </location>
</feature>
<evidence type="ECO:0000313" key="9">
    <source>
        <dbReference type="Proteomes" id="UP000661858"/>
    </source>
</evidence>
<dbReference type="GO" id="GO:0006085">
    <property type="term" value="P:acetyl-CoA biosynthetic process"/>
    <property type="evidence" value="ECO:0007669"/>
    <property type="project" value="UniProtKB-UniRule"/>
</dbReference>
<evidence type="ECO:0000313" key="8">
    <source>
        <dbReference type="EMBL" id="MBL1085743.1"/>
    </source>
</evidence>
<feature type="binding site" evidence="6">
    <location>
        <position position="18"/>
    </location>
    <ligand>
        <name>ATP</name>
        <dbReference type="ChEBI" id="CHEBI:30616"/>
    </ligand>
</feature>
<comment type="subunit">
    <text evidence="6">Homodimer.</text>
</comment>
<keyword evidence="4 6" id="KW-0418">Kinase</keyword>
<keyword evidence="2 6" id="KW-0808">Transferase</keyword>
<dbReference type="InterPro" id="IPR004372">
    <property type="entry name" value="Ac/propionate_kinase"/>
</dbReference>
<dbReference type="AlphaFoldDB" id="A0A937EM05"/>
<feature type="site" description="Transition state stabilizer" evidence="6">
    <location>
        <position position="183"/>
    </location>
</feature>
<accession>A0A937EM05</accession>
<dbReference type="RefSeq" id="WP_201841267.1">
    <property type="nucleotide sequence ID" value="NZ_JAERRK010000018.1"/>
</dbReference>
<dbReference type="CDD" id="cd24010">
    <property type="entry name" value="ASKHA_NBD_AcK_PK"/>
    <property type="match status" value="1"/>
</dbReference>
<dbReference type="GO" id="GO:0000287">
    <property type="term" value="F:magnesium ion binding"/>
    <property type="evidence" value="ECO:0007669"/>
    <property type="project" value="UniProtKB-UniRule"/>
</dbReference>
<gene>
    <name evidence="6" type="primary">ackA</name>
    <name evidence="8" type="ORF">JK359_27900</name>
</gene>
<reference evidence="8" key="1">
    <citation type="submission" date="2021-01" db="EMBL/GenBank/DDBJ databases">
        <title>WGS of actinomycetes isolated from Thailand.</title>
        <authorList>
            <person name="Thawai C."/>
        </authorList>
    </citation>
    <scope>NUCLEOTIDE SEQUENCE</scope>
    <source>
        <strain evidence="8">RCU-197</strain>
    </source>
</reference>
<dbReference type="InterPro" id="IPR043129">
    <property type="entry name" value="ATPase_NBD"/>
</dbReference>
<dbReference type="GO" id="GO:0005524">
    <property type="term" value="F:ATP binding"/>
    <property type="evidence" value="ECO:0007669"/>
    <property type="project" value="UniProtKB-KW"/>
</dbReference>
<organism evidence="8 9">
    <name type="scientific">Streptomyces actinomycinicus</name>
    <dbReference type="NCBI Taxonomy" id="1695166"/>
    <lineage>
        <taxon>Bacteria</taxon>
        <taxon>Bacillati</taxon>
        <taxon>Actinomycetota</taxon>
        <taxon>Actinomycetes</taxon>
        <taxon>Kitasatosporales</taxon>
        <taxon>Streptomycetaceae</taxon>
        <taxon>Streptomyces</taxon>
    </lineage>
</organism>
<comment type="similarity">
    <text evidence="1 6 7">Belongs to the acetokinase family.</text>
</comment>
<keyword evidence="5 6" id="KW-0067">ATP-binding</keyword>
<dbReference type="PIRSF" id="PIRSF000722">
    <property type="entry name" value="Acetate_prop_kin"/>
    <property type="match status" value="1"/>
</dbReference>
<dbReference type="HAMAP" id="MF_00020">
    <property type="entry name" value="Acetate_kinase"/>
    <property type="match status" value="1"/>
</dbReference>
<evidence type="ECO:0000256" key="5">
    <source>
        <dbReference type="ARBA" id="ARBA00022840"/>
    </source>
</evidence>
<protein>
    <recommendedName>
        <fullName evidence="6">Acetate kinase</fullName>
        <ecNumber evidence="6">2.7.2.1</ecNumber>
    </recommendedName>
    <alternativeName>
        <fullName evidence="6">Acetokinase</fullName>
    </alternativeName>
</protein>
<evidence type="ECO:0000256" key="7">
    <source>
        <dbReference type="RuleBase" id="RU003835"/>
    </source>
</evidence>
<evidence type="ECO:0000256" key="2">
    <source>
        <dbReference type="ARBA" id="ARBA00022679"/>
    </source>
</evidence>
<dbReference type="PANTHER" id="PTHR21060">
    <property type="entry name" value="ACETATE KINASE"/>
    <property type="match status" value="1"/>
</dbReference>
<keyword evidence="6" id="KW-0479">Metal-binding</keyword>
<keyword evidence="9" id="KW-1185">Reference proteome</keyword>
<comment type="pathway">
    <text evidence="6">Metabolic intermediate biosynthesis; acetyl-CoA biosynthesis; acetyl-CoA from acetate: step 1/2.</text>
</comment>
<dbReference type="GO" id="GO:0005737">
    <property type="term" value="C:cytoplasm"/>
    <property type="evidence" value="ECO:0007669"/>
    <property type="project" value="UniProtKB-SubCell"/>
</dbReference>
<feature type="binding site" evidence="6">
    <location>
        <begin position="285"/>
        <end position="287"/>
    </location>
    <ligand>
        <name>ATP</name>
        <dbReference type="ChEBI" id="CHEBI:30616"/>
    </ligand>
</feature>
<dbReference type="NCBIfam" id="TIGR00016">
    <property type="entry name" value="ackA"/>
    <property type="match status" value="1"/>
</dbReference>
<feature type="binding site" evidence="6">
    <location>
        <position position="11"/>
    </location>
    <ligand>
        <name>Mg(2+)</name>
        <dbReference type="ChEBI" id="CHEBI:18420"/>
    </ligand>
</feature>
<feature type="binding site" evidence="6">
    <location>
        <position position="387"/>
    </location>
    <ligand>
        <name>Mg(2+)</name>
        <dbReference type="ChEBI" id="CHEBI:18420"/>
    </ligand>
</feature>
<dbReference type="InterPro" id="IPR000890">
    <property type="entry name" value="Aliphatic_acid_kin_short-chain"/>
</dbReference>
<evidence type="ECO:0000256" key="1">
    <source>
        <dbReference type="ARBA" id="ARBA00008748"/>
    </source>
</evidence>
<dbReference type="Gene3D" id="3.30.420.40">
    <property type="match status" value="2"/>
</dbReference>
<sequence>MTSPTRVLVLNSGSSSLKYQLLDMRDSSRLAVGLVERIGEQTSRLEHTCVTSGDARERNGPIADHDAALKAVAEELTRDGLGLDSPELAAIGHRVVHGGMFFTEPTVVDDEVLTEIERLIPVAPLHNPANLTGIRTARALRPDLPQVAVFDTAFHTTMPESAARYAIDPKTADRHRIRRYGFHGTSHAYVSRETARLLGKDPSEVNVIVLHLGNGASASAVAKGRCVDTSMGLTPLEGLVMGTRSGDLDPAVIFHLARVGDMSMDEIDTLLNKRSGLFGLCGDNDMREIRRRIDEGDEEASLAFDIYIHRIKKYIGAYFAVLGTVDAVAFTAGVGENAAPVRQAAIAGLEGLGPAVDPERNSVRSGEPRLISPDSARVAVAVVPTDEELEIATQTYALVGKNN</sequence>
<comment type="catalytic activity">
    <reaction evidence="6">
        <text>acetate + ATP = acetyl phosphate + ADP</text>
        <dbReference type="Rhea" id="RHEA:11352"/>
        <dbReference type="ChEBI" id="CHEBI:22191"/>
        <dbReference type="ChEBI" id="CHEBI:30089"/>
        <dbReference type="ChEBI" id="CHEBI:30616"/>
        <dbReference type="ChEBI" id="CHEBI:456216"/>
        <dbReference type="EC" id="2.7.2.1"/>
    </reaction>
</comment>
<feature type="site" description="Transition state stabilizer" evidence="6">
    <location>
        <position position="244"/>
    </location>
</feature>
<name>A0A937EM05_9ACTN</name>
<comment type="subcellular location">
    <subcellularLocation>
        <location evidence="6">Cytoplasm</location>
    </subcellularLocation>
</comment>
<evidence type="ECO:0000256" key="4">
    <source>
        <dbReference type="ARBA" id="ARBA00022777"/>
    </source>
</evidence>
<dbReference type="EMBL" id="JAERRK010000018">
    <property type="protein sequence ID" value="MBL1085743.1"/>
    <property type="molecule type" value="Genomic_DNA"/>
</dbReference>
<feature type="binding site" evidence="6">
    <location>
        <position position="94"/>
    </location>
    <ligand>
        <name>substrate</name>
    </ligand>
</feature>
<evidence type="ECO:0000256" key="6">
    <source>
        <dbReference type="HAMAP-Rule" id="MF_00020"/>
    </source>
</evidence>
<dbReference type="SUPFAM" id="SSF53067">
    <property type="entry name" value="Actin-like ATPase domain"/>
    <property type="match status" value="2"/>
</dbReference>
<feature type="binding site" evidence="6">
    <location>
        <begin position="211"/>
        <end position="215"/>
    </location>
    <ligand>
        <name>ATP</name>
        <dbReference type="ChEBI" id="CHEBI:30616"/>
    </ligand>
</feature>
<dbReference type="PROSITE" id="PS01075">
    <property type="entry name" value="ACETATE_KINASE_1"/>
    <property type="match status" value="1"/>
</dbReference>